<evidence type="ECO:0000313" key="2">
    <source>
        <dbReference type="EMBL" id="OGI68478.1"/>
    </source>
</evidence>
<dbReference type="Gene3D" id="1.10.101.10">
    <property type="entry name" value="PGBD-like superfamily/PGBD"/>
    <property type="match status" value="1"/>
</dbReference>
<comment type="caution">
    <text evidence="2">The sequence shown here is derived from an EMBL/GenBank/DDBJ whole genome shotgun (WGS) entry which is preliminary data.</text>
</comment>
<dbReference type="SUPFAM" id="SSF47090">
    <property type="entry name" value="PGBD-like"/>
    <property type="match status" value="1"/>
</dbReference>
<dbReference type="InterPro" id="IPR036366">
    <property type="entry name" value="PGBDSf"/>
</dbReference>
<evidence type="ECO:0000313" key="3">
    <source>
        <dbReference type="Proteomes" id="UP000178235"/>
    </source>
</evidence>
<feature type="domain" description="Peptidoglycan binding-like" evidence="1">
    <location>
        <begin position="23"/>
        <end position="71"/>
    </location>
</feature>
<evidence type="ECO:0000259" key="1">
    <source>
        <dbReference type="Pfam" id="PF01471"/>
    </source>
</evidence>
<dbReference type="Proteomes" id="UP000178235">
    <property type="component" value="Unassembled WGS sequence"/>
</dbReference>
<dbReference type="InterPro" id="IPR036365">
    <property type="entry name" value="PGBD-like_sf"/>
</dbReference>
<dbReference type="InterPro" id="IPR002477">
    <property type="entry name" value="Peptidoglycan-bd-like"/>
</dbReference>
<protein>
    <recommendedName>
        <fullName evidence="1">Peptidoglycan binding-like domain-containing protein</fullName>
    </recommendedName>
</protein>
<organism evidence="2 3">
    <name type="scientific">Candidatus Nomurabacteria bacterium RIFCSPHIGHO2_01_FULL_42_15</name>
    <dbReference type="NCBI Taxonomy" id="1801742"/>
    <lineage>
        <taxon>Bacteria</taxon>
        <taxon>Candidatus Nomuraibacteriota</taxon>
    </lineage>
</organism>
<proteinExistence type="predicted"/>
<gene>
    <name evidence="2" type="ORF">A2738_01175</name>
</gene>
<reference evidence="2 3" key="1">
    <citation type="journal article" date="2016" name="Nat. Commun.">
        <title>Thousands of microbial genomes shed light on interconnected biogeochemical processes in an aquifer system.</title>
        <authorList>
            <person name="Anantharaman K."/>
            <person name="Brown C.T."/>
            <person name="Hug L.A."/>
            <person name="Sharon I."/>
            <person name="Castelle C.J."/>
            <person name="Probst A.J."/>
            <person name="Thomas B.C."/>
            <person name="Singh A."/>
            <person name="Wilkins M.J."/>
            <person name="Karaoz U."/>
            <person name="Brodie E.L."/>
            <person name="Williams K.H."/>
            <person name="Hubbard S.S."/>
            <person name="Banfield J.F."/>
        </authorList>
    </citation>
    <scope>NUCLEOTIDE SEQUENCE [LARGE SCALE GENOMIC DNA]</scope>
</reference>
<sequence length="121" mass="13352">MKKLFPFPSLDQGSTDRHANLVLQLMLKAQGIGYNIVPDGVYGPKTIEAVKLLQRLYLVNQTGNFDQATRAGYLKWMHIDIDAIPDLSTETVVPENDPKQAEMALLDTEAKEYYGDPGAGG</sequence>
<name>A0A1F6VFV5_9BACT</name>
<accession>A0A1F6VFV5</accession>
<dbReference type="Pfam" id="PF01471">
    <property type="entry name" value="PG_binding_1"/>
    <property type="match status" value="1"/>
</dbReference>
<dbReference type="AlphaFoldDB" id="A0A1F6VFV5"/>
<dbReference type="EMBL" id="MFTS01000003">
    <property type="protein sequence ID" value="OGI68478.1"/>
    <property type="molecule type" value="Genomic_DNA"/>
</dbReference>